<reference evidence="4" key="1">
    <citation type="journal article" date="2017" name="Genome Biol.">
        <title>Comparative genomics reveals high biological diversity and specific adaptations in the industrially and medically important fungal genus Aspergillus.</title>
        <authorList>
            <person name="de Vries R.P."/>
            <person name="Riley R."/>
            <person name="Wiebenga A."/>
            <person name="Aguilar-Osorio G."/>
            <person name="Amillis S."/>
            <person name="Uchima C.A."/>
            <person name="Anderluh G."/>
            <person name="Asadollahi M."/>
            <person name="Askin M."/>
            <person name="Barry K."/>
            <person name="Battaglia E."/>
            <person name="Bayram O."/>
            <person name="Benocci T."/>
            <person name="Braus-Stromeyer S.A."/>
            <person name="Caldana C."/>
            <person name="Canovas D."/>
            <person name="Cerqueira G.C."/>
            <person name="Chen F."/>
            <person name="Chen W."/>
            <person name="Choi C."/>
            <person name="Clum A."/>
            <person name="Dos Santos R.A."/>
            <person name="Damasio A.R."/>
            <person name="Diallinas G."/>
            <person name="Emri T."/>
            <person name="Fekete E."/>
            <person name="Flipphi M."/>
            <person name="Freyberg S."/>
            <person name="Gallo A."/>
            <person name="Gournas C."/>
            <person name="Habgood R."/>
            <person name="Hainaut M."/>
            <person name="Harispe M.L."/>
            <person name="Henrissat B."/>
            <person name="Hilden K.S."/>
            <person name="Hope R."/>
            <person name="Hossain A."/>
            <person name="Karabika E."/>
            <person name="Karaffa L."/>
            <person name="Karanyi Z."/>
            <person name="Krasevec N."/>
            <person name="Kuo A."/>
            <person name="Kusch H."/>
            <person name="LaButti K."/>
            <person name="Lagendijk E.L."/>
            <person name="Lapidus A."/>
            <person name="Levasseur A."/>
            <person name="Lindquist E."/>
            <person name="Lipzen A."/>
            <person name="Logrieco A.F."/>
            <person name="MacCabe A."/>
            <person name="Maekelae M.R."/>
            <person name="Malavazi I."/>
            <person name="Melin P."/>
            <person name="Meyer V."/>
            <person name="Mielnichuk N."/>
            <person name="Miskei M."/>
            <person name="Molnar A.P."/>
            <person name="Mule G."/>
            <person name="Ngan C.Y."/>
            <person name="Orejas M."/>
            <person name="Orosz E."/>
            <person name="Ouedraogo J.P."/>
            <person name="Overkamp K.M."/>
            <person name="Park H.-S."/>
            <person name="Perrone G."/>
            <person name="Piumi F."/>
            <person name="Punt P.J."/>
            <person name="Ram A.F."/>
            <person name="Ramon A."/>
            <person name="Rauscher S."/>
            <person name="Record E."/>
            <person name="Riano-Pachon D.M."/>
            <person name="Robert V."/>
            <person name="Roehrig J."/>
            <person name="Ruller R."/>
            <person name="Salamov A."/>
            <person name="Salih N.S."/>
            <person name="Samson R.A."/>
            <person name="Sandor E."/>
            <person name="Sanguinetti M."/>
            <person name="Schuetze T."/>
            <person name="Sepcic K."/>
            <person name="Shelest E."/>
            <person name="Sherlock G."/>
            <person name="Sophianopoulou V."/>
            <person name="Squina F.M."/>
            <person name="Sun H."/>
            <person name="Susca A."/>
            <person name="Todd R.B."/>
            <person name="Tsang A."/>
            <person name="Unkles S.E."/>
            <person name="van de Wiele N."/>
            <person name="van Rossen-Uffink D."/>
            <person name="Oliveira J.V."/>
            <person name="Vesth T.C."/>
            <person name="Visser J."/>
            <person name="Yu J.-H."/>
            <person name="Zhou M."/>
            <person name="Andersen M.R."/>
            <person name="Archer D.B."/>
            <person name="Baker S.E."/>
            <person name="Benoit I."/>
            <person name="Brakhage A.A."/>
            <person name="Braus G.H."/>
            <person name="Fischer R."/>
            <person name="Frisvad J.C."/>
            <person name="Goldman G.H."/>
            <person name="Houbraken J."/>
            <person name="Oakley B."/>
            <person name="Pocsi I."/>
            <person name="Scazzocchio C."/>
            <person name="Seiboth B."/>
            <person name="vanKuyk P.A."/>
            <person name="Wortman J."/>
            <person name="Dyer P.S."/>
            <person name="Grigoriev I.V."/>
        </authorList>
    </citation>
    <scope>NUCLEOTIDE SEQUENCE [LARGE SCALE GENOMIC DNA]</scope>
    <source>
        <strain evidence="4">DTO 134E9</strain>
    </source>
</reference>
<evidence type="ECO:0000256" key="1">
    <source>
        <dbReference type="SAM" id="MobiDB-lite"/>
    </source>
</evidence>
<evidence type="ECO:0000313" key="4">
    <source>
        <dbReference type="Proteomes" id="UP000184383"/>
    </source>
</evidence>
<dbReference type="STRING" id="1073089.A0A1L9RUF8"/>
<dbReference type="AlphaFoldDB" id="A0A1L9RUF8"/>
<accession>A0A1L9RUF8</accession>
<feature type="compositionally biased region" description="Basic and acidic residues" evidence="1">
    <location>
        <begin position="139"/>
        <end position="149"/>
    </location>
</feature>
<dbReference type="GeneID" id="63750233"/>
<keyword evidence="4" id="KW-1185">Reference proteome</keyword>
<keyword evidence="2" id="KW-1133">Transmembrane helix</keyword>
<keyword evidence="2" id="KW-0472">Membrane</keyword>
<protein>
    <submittedName>
        <fullName evidence="3">Uncharacterized protein</fullName>
    </submittedName>
</protein>
<evidence type="ECO:0000313" key="3">
    <source>
        <dbReference type="EMBL" id="OJJ38513.1"/>
    </source>
</evidence>
<dbReference type="EMBL" id="KV878210">
    <property type="protein sequence ID" value="OJJ38513.1"/>
    <property type="molecule type" value="Genomic_DNA"/>
</dbReference>
<organism evidence="3 4">
    <name type="scientific">Aspergillus wentii DTO 134E9</name>
    <dbReference type="NCBI Taxonomy" id="1073089"/>
    <lineage>
        <taxon>Eukaryota</taxon>
        <taxon>Fungi</taxon>
        <taxon>Dikarya</taxon>
        <taxon>Ascomycota</taxon>
        <taxon>Pezizomycotina</taxon>
        <taxon>Eurotiomycetes</taxon>
        <taxon>Eurotiomycetidae</taxon>
        <taxon>Eurotiales</taxon>
        <taxon>Aspergillaceae</taxon>
        <taxon>Aspergillus</taxon>
        <taxon>Aspergillus subgen. Cremei</taxon>
    </lineage>
</organism>
<dbReference type="VEuPathDB" id="FungiDB:ASPWEDRAFT_36161"/>
<name>A0A1L9RUF8_ASPWE</name>
<dbReference type="OrthoDB" id="5427070at2759"/>
<feature type="region of interest" description="Disordered" evidence="1">
    <location>
        <begin position="106"/>
        <end position="149"/>
    </location>
</feature>
<feature type="transmembrane region" description="Helical" evidence="2">
    <location>
        <begin position="12"/>
        <end position="33"/>
    </location>
</feature>
<sequence length="149" mass="17281">MGSSASFAKTIIIPAIISLTLYLLFSFLIIPFFRRYHQRYSQYLPLHAISAHTTSVKDRIADAMMRFFLPSSWRQDARLADDANDNVSILDEEGEIMMGMHMDPTRREELERRRATAGEVEGRLSRDLEEGFMDDSDNEDGREHSRLHR</sequence>
<feature type="compositionally biased region" description="Basic and acidic residues" evidence="1">
    <location>
        <begin position="106"/>
        <end position="129"/>
    </location>
</feature>
<gene>
    <name evidence="3" type="ORF">ASPWEDRAFT_36161</name>
</gene>
<keyword evidence="2" id="KW-0812">Transmembrane</keyword>
<dbReference type="RefSeq" id="XP_040692189.1">
    <property type="nucleotide sequence ID" value="XM_040834385.1"/>
</dbReference>
<proteinExistence type="predicted"/>
<dbReference type="Proteomes" id="UP000184383">
    <property type="component" value="Unassembled WGS sequence"/>
</dbReference>
<evidence type="ECO:0000256" key="2">
    <source>
        <dbReference type="SAM" id="Phobius"/>
    </source>
</evidence>